<feature type="compositionally biased region" description="Gly residues" evidence="5">
    <location>
        <begin position="455"/>
        <end position="471"/>
    </location>
</feature>
<evidence type="ECO:0000313" key="7">
    <source>
        <dbReference type="EMBL" id="EOA33126.1"/>
    </source>
</evidence>
<dbReference type="STRING" id="81985.R0GBZ9"/>
<dbReference type="PANTHER" id="PTHR46293:SF3">
    <property type="entry name" value="E3 UBIQUITIN PROTEIN LIGASE DRIPH-RELATED"/>
    <property type="match status" value="1"/>
</dbReference>
<dbReference type="Proteomes" id="UP000029121">
    <property type="component" value="Unassembled WGS sequence"/>
</dbReference>
<dbReference type="eggNOG" id="KOG2660">
    <property type="taxonomic scope" value="Eukaryota"/>
</dbReference>
<sequence>MPSVQRLKKTEVAKCLTCPLCHNLFEVATTINECLHTFCWKCIHSNFTAQNLPACPVCDTHLGSYPDEKLRVDHHKNAMKEKLFPSKKKGVKAGPETVAASSESCEMKETPLTSLMDSSSGVPSSSAAPLVPTTVVLALPAASARPYRAIKKRYKKTIALKKNDTGKESEQPPPKETTVKKVYLFDLNKEPDEELDEAESSRSHDSGTIQGLSDLCKSLCDTVAPLEININTPVAIEPALTSNGVASNGLDSIQNNCVVNREANEVPVQVNENTILISSDRGTEEVSGQKLKNNGKGKQECASSSRPSRNRRGDNKGMVPNNSYALRPRKDGRAATPAASSTPEALVSVETIGEVVEGPNNNGVWFKLVPLRIRDGNVTVSQVKKFLMKKVGFQTEDEVEIWLGDEPVCSSQTLCYLLNWFIQITPVPEGPVMVGDSAVDYLMPLHYSYKSGSGSASGSGSGSASGSGSGSGSASASGSGSGSG</sequence>
<feature type="region of interest" description="Disordered" evidence="5">
    <location>
        <begin position="451"/>
        <end position="484"/>
    </location>
</feature>
<gene>
    <name evidence="7" type="ORF">CARUB_v10016464mg</name>
</gene>
<feature type="domain" description="RING-type" evidence="6">
    <location>
        <begin position="18"/>
        <end position="59"/>
    </location>
</feature>
<evidence type="ECO:0000256" key="4">
    <source>
        <dbReference type="PROSITE-ProRule" id="PRU00175"/>
    </source>
</evidence>
<keyword evidence="2 4" id="KW-0863">Zinc-finger</keyword>
<evidence type="ECO:0000256" key="2">
    <source>
        <dbReference type="ARBA" id="ARBA00022771"/>
    </source>
</evidence>
<dbReference type="AlphaFoldDB" id="R0GBZ9"/>
<dbReference type="PROSITE" id="PS50089">
    <property type="entry name" value="ZF_RING_2"/>
    <property type="match status" value="1"/>
</dbReference>
<dbReference type="SUPFAM" id="SSF57850">
    <property type="entry name" value="RING/U-box"/>
    <property type="match status" value="1"/>
</dbReference>
<dbReference type="Pfam" id="PF13923">
    <property type="entry name" value="zf-C3HC4_2"/>
    <property type="match status" value="1"/>
</dbReference>
<dbReference type="EMBL" id="KB870807">
    <property type="protein sequence ID" value="EOA33126.1"/>
    <property type="molecule type" value="Genomic_DNA"/>
</dbReference>
<keyword evidence="3" id="KW-0862">Zinc</keyword>
<evidence type="ECO:0000256" key="3">
    <source>
        <dbReference type="ARBA" id="ARBA00022833"/>
    </source>
</evidence>
<dbReference type="PANTHER" id="PTHR46293">
    <property type="entry name" value="E3 UBIQUITIN PROTEIN LIGASE DRIP1"/>
    <property type="match status" value="1"/>
</dbReference>
<evidence type="ECO:0000259" key="6">
    <source>
        <dbReference type="PROSITE" id="PS50089"/>
    </source>
</evidence>
<dbReference type="InterPro" id="IPR001841">
    <property type="entry name" value="Znf_RING"/>
</dbReference>
<dbReference type="Gene3D" id="3.30.40.10">
    <property type="entry name" value="Zinc/RING finger domain, C3HC4 (zinc finger)"/>
    <property type="match status" value="1"/>
</dbReference>
<feature type="region of interest" description="Disordered" evidence="5">
    <location>
        <begin position="279"/>
        <end position="340"/>
    </location>
</feature>
<reference evidence="8" key="1">
    <citation type="journal article" date="2013" name="Nat. Genet.">
        <title>The Capsella rubella genome and the genomic consequences of rapid mating system evolution.</title>
        <authorList>
            <person name="Slotte T."/>
            <person name="Hazzouri K.M."/>
            <person name="Agren J.A."/>
            <person name="Koenig D."/>
            <person name="Maumus F."/>
            <person name="Guo Y.L."/>
            <person name="Steige K."/>
            <person name="Platts A.E."/>
            <person name="Escobar J.S."/>
            <person name="Newman L.K."/>
            <person name="Wang W."/>
            <person name="Mandakova T."/>
            <person name="Vello E."/>
            <person name="Smith L.M."/>
            <person name="Henz S.R."/>
            <person name="Steffen J."/>
            <person name="Takuno S."/>
            <person name="Brandvain Y."/>
            <person name="Coop G."/>
            <person name="Andolfatto P."/>
            <person name="Hu T.T."/>
            <person name="Blanchette M."/>
            <person name="Clark R.M."/>
            <person name="Quesneville H."/>
            <person name="Nordborg M."/>
            <person name="Gaut B.S."/>
            <person name="Lysak M.A."/>
            <person name="Jenkins J."/>
            <person name="Grimwood J."/>
            <person name="Chapman J."/>
            <person name="Prochnik S."/>
            <person name="Shu S."/>
            <person name="Rokhsar D."/>
            <person name="Schmutz J."/>
            <person name="Weigel D."/>
            <person name="Wright S.I."/>
        </authorList>
    </citation>
    <scope>NUCLEOTIDE SEQUENCE [LARGE SCALE GENOMIC DNA]</scope>
    <source>
        <strain evidence="8">cv. Monte Gargano</strain>
    </source>
</reference>
<evidence type="ECO:0000313" key="8">
    <source>
        <dbReference type="Proteomes" id="UP000029121"/>
    </source>
</evidence>
<dbReference type="InterPro" id="IPR017907">
    <property type="entry name" value="Znf_RING_CS"/>
</dbReference>
<dbReference type="InterPro" id="IPR044807">
    <property type="entry name" value="DRIP1-like"/>
</dbReference>
<keyword evidence="1" id="KW-0479">Metal-binding</keyword>
<name>R0GBZ9_9BRAS</name>
<dbReference type="InterPro" id="IPR013083">
    <property type="entry name" value="Znf_RING/FYVE/PHD"/>
</dbReference>
<dbReference type="PROSITE" id="PS00518">
    <property type="entry name" value="ZF_RING_1"/>
    <property type="match status" value="1"/>
</dbReference>
<evidence type="ECO:0000256" key="1">
    <source>
        <dbReference type="ARBA" id="ARBA00022723"/>
    </source>
</evidence>
<accession>R0GBZ9</accession>
<dbReference type="GO" id="GO:0008270">
    <property type="term" value="F:zinc ion binding"/>
    <property type="evidence" value="ECO:0007669"/>
    <property type="project" value="UniProtKB-KW"/>
</dbReference>
<organism evidence="7 8">
    <name type="scientific">Capsella rubella</name>
    <dbReference type="NCBI Taxonomy" id="81985"/>
    <lineage>
        <taxon>Eukaryota</taxon>
        <taxon>Viridiplantae</taxon>
        <taxon>Streptophyta</taxon>
        <taxon>Embryophyta</taxon>
        <taxon>Tracheophyta</taxon>
        <taxon>Spermatophyta</taxon>
        <taxon>Magnoliopsida</taxon>
        <taxon>eudicotyledons</taxon>
        <taxon>Gunneridae</taxon>
        <taxon>Pentapetalae</taxon>
        <taxon>rosids</taxon>
        <taxon>malvids</taxon>
        <taxon>Brassicales</taxon>
        <taxon>Brassicaceae</taxon>
        <taxon>Camelineae</taxon>
        <taxon>Capsella</taxon>
    </lineage>
</organism>
<proteinExistence type="predicted"/>
<protein>
    <recommendedName>
        <fullName evidence="6">RING-type domain-containing protein</fullName>
    </recommendedName>
</protein>
<dbReference type="SMART" id="SM00184">
    <property type="entry name" value="RING"/>
    <property type="match status" value="1"/>
</dbReference>
<dbReference type="GO" id="GO:0004842">
    <property type="term" value="F:ubiquitin-protein transferase activity"/>
    <property type="evidence" value="ECO:0007669"/>
    <property type="project" value="InterPro"/>
</dbReference>
<keyword evidence="8" id="KW-1185">Reference proteome</keyword>
<evidence type="ECO:0000256" key="5">
    <source>
        <dbReference type="SAM" id="MobiDB-lite"/>
    </source>
</evidence>